<name>A0A4V1M6M0_9BACT</name>
<keyword evidence="3 11" id="KW-1134">Transmembrane beta strand</keyword>
<gene>
    <name evidence="13" type="ORF">ESB00_08295</name>
</gene>
<evidence type="ECO:0000256" key="1">
    <source>
        <dbReference type="ARBA" id="ARBA00004571"/>
    </source>
</evidence>
<keyword evidence="6" id="KW-0732">Signal</keyword>
<organism evidence="13 14">
    <name type="scientific">Oleiharenicola lentus</name>
    <dbReference type="NCBI Taxonomy" id="2508720"/>
    <lineage>
        <taxon>Bacteria</taxon>
        <taxon>Pseudomonadati</taxon>
        <taxon>Verrucomicrobiota</taxon>
        <taxon>Opitutia</taxon>
        <taxon>Opitutales</taxon>
        <taxon>Opitutaceae</taxon>
        <taxon>Oleiharenicola</taxon>
    </lineage>
</organism>
<dbReference type="Pfam" id="PF07715">
    <property type="entry name" value="Plug"/>
    <property type="match status" value="1"/>
</dbReference>
<dbReference type="Gene3D" id="2.40.170.20">
    <property type="entry name" value="TonB-dependent receptor, beta-barrel domain"/>
    <property type="match status" value="1"/>
</dbReference>
<dbReference type="SUPFAM" id="SSF56935">
    <property type="entry name" value="Porins"/>
    <property type="match status" value="1"/>
</dbReference>
<dbReference type="InterPro" id="IPR037066">
    <property type="entry name" value="Plug_dom_sf"/>
</dbReference>
<dbReference type="GO" id="GO:0009279">
    <property type="term" value="C:cell outer membrane"/>
    <property type="evidence" value="ECO:0007669"/>
    <property type="project" value="UniProtKB-SubCell"/>
</dbReference>
<accession>A0A4V1M6M0</accession>
<dbReference type="AlphaFoldDB" id="A0A4V1M6M0"/>
<dbReference type="OrthoDB" id="337377at2"/>
<keyword evidence="14" id="KW-1185">Reference proteome</keyword>
<comment type="subcellular location">
    <subcellularLocation>
        <location evidence="1 11">Cell outer membrane</location>
        <topology evidence="1 11">Multi-pass membrane protein</topology>
    </subcellularLocation>
</comment>
<keyword evidence="13" id="KW-0675">Receptor</keyword>
<dbReference type="InterPro" id="IPR039426">
    <property type="entry name" value="TonB-dep_rcpt-like"/>
</dbReference>
<sequence>MQGLLAGASRLPRGRSLKCRATRGWSLTPYPLTHMKSLARYVVAGLLSAFSAGTLLAQTAPSPSEAAEDEVVTLSPFVVTATEGGDITESTSGTLVSRPLEQTPMAISVFSAELMKDLMVLNGDHLTKIVPGLAAQNNQTSEGAGGNQQYASRGFTVLPRRNGFAPGGRLYDMTGVDRVEIIRGPNSILYGQNDPGGVINYISKRPRLRNSTGAHGTVTAVLGNYAFQRAMTDVDYTLIPGKLGFRLPMSYTYNERDTKWFSNTVVSINPSMLWRVFPNTELTIEYEYLDIETNFGALQPIVWVPPGQTKEVVDKNKRGLGRATNYTFGPYANANNKMTNWTADLTSRITENITFRGVYSQNGRDRDQVTPGGGDPFRVTPTPWFGVEDQDGNQISGYKGDLLFEYEFGPIKSRTVLGYEWNTNDYYFKQWRTYQNGATLNLFTLNIGYDPVTGLATRDTVASDYAPFPRNNYVTNSIEPSNTLGGNAYEIPTVTDPNNPWRLFRGPQRFTSTWSNTRISEVLSAYDDRVQMLLGYARGKLIQNYNQQSKVKIELGSTPIYQFGLGFMVDREKKHLLFANYSTSYAPQFLLDINNQFLPPQEAKGLEGGVKSVWSDKLRTTLTVFSQKRTNVGRQFTDFSFQPPRTYGVLSPGEESKGFEFEATYKPTKAFDVRLGYAYYNGKITGAAANEQFKIGRELPRAPEKSGTFSLNYTFQHSKVAGLRLGYGFTYKNDTILDLNNGLNSLTRRSDPYLVHWMTLAKDFKLADKRTIVVRLNVGNLFDKNYVSEGFTFGEYRTFRLSTDYKF</sequence>
<dbReference type="EMBL" id="SDHX01000001">
    <property type="protein sequence ID" value="RXK55869.1"/>
    <property type="molecule type" value="Genomic_DNA"/>
</dbReference>
<comment type="caution">
    <text evidence="13">The sequence shown here is derived from an EMBL/GenBank/DDBJ whole genome shotgun (WGS) entry which is preliminary data.</text>
</comment>
<evidence type="ECO:0000256" key="8">
    <source>
        <dbReference type="ARBA" id="ARBA00023065"/>
    </source>
</evidence>
<dbReference type="Proteomes" id="UP000290218">
    <property type="component" value="Unassembled WGS sequence"/>
</dbReference>
<keyword evidence="9 11" id="KW-0472">Membrane</keyword>
<keyword evidence="10 11" id="KW-0998">Cell outer membrane</keyword>
<comment type="similarity">
    <text evidence="11">Belongs to the TonB-dependent receptor family.</text>
</comment>
<dbReference type="PROSITE" id="PS52016">
    <property type="entry name" value="TONB_DEPENDENT_REC_3"/>
    <property type="match status" value="1"/>
</dbReference>
<dbReference type="InterPro" id="IPR036942">
    <property type="entry name" value="Beta-barrel_TonB_sf"/>
</dbReference>
<dbReference type="GO" id="GO:0015344">
    <property type="term" value="F:siderophore uptake transmembrane transporter activity"/>
    <property type="evidence" value="ECO:0007669"/>
    <property type="project" value="TreeGrafter"/>
</dbReference>
<evidence type="ECO:0000256" key="5">
    <source>
        <dbReference type="ARBA" id="ARBA00022692"/>
    </source>
</evidence>
<dbReference type="PANTHER" id="PTHR32552">
    <property type="entry name" value="FERRICHROME IRON RECEPTOR-RELATED"/>
    <property type="match status" value="1"/>
</dbReference>
<keyword evidence="2 11" id="KW-0813">Transport</keyword>
<keyword evidence="7" id="KW-0408">Iron</keyword>
<evidence type="ECO:0000256" key="2">
    <source>
        <dbReference type="ARBA" id="ARBA00022448"/>
    </source>
</evidence>
<protein>
    <submittedName>
        <fullName evidence="13">TonB-dependent receptor</fullName>
    </submittedName>
</protein>
<keyword evidence="5 11" id="KW-0812">Transmembrane</keyword>
<dbReference type="PANTHER" id="PTHR32552:SF68">
    <property type="entry name" value="FERRICHROME OUTER MEMBRANE TRANSPORTER_PHAGE RECEPTOR"/>
    <property type="match status" value="1"/>
</dbReference>
<proteinExistence type="inferred from homology"/>
<dbReference type="InterPro" id="IPR012910">
    <property type="entry name" value="Plug_dom"/>
</dbReference>
<evidence type="ECO:0000313" key="13">
    <source>
        <dbReference type="EMBL" id="RXK55869.1"/>
    </source>
</evidence>
<evidence type="ECO:0000256" key="6">
    <source>
        <dbReference type="ARBA" id="ARBA00022729"/>
    </source>
</evidence>
<evidence type="ECO:0000313" key="14">
    <source>
        <dbReference type="Proteomes" id="UP000290218"/>
    </source>
</evidence>
<evidence type="ECO:0000256" key="4">
    <source>
        <dbReference type="ARBA" id="ARBA00022496"/>
    </source>
</evidence>
<evidence type="ECO:0000256" key="7">
    <source>
        <dbReference type="ARBA" id="ARBA00023004"/>
    </source>
</evidence>
<feature type="domain" description="TonB-dependent receptor plug" evidence="12">
    <location>
        <begin position="100"/>
        <end position="198"/>
    </location>
</feature>
<evidence type="ECO:0000256" key="3">
    <source>
        <dbReference type="ARBA" id="ARBA00022452"/>
    </source>
</evidence>
<evidence type="ECO:0000259" key="12">
    <source>
        <dbReference type="Pfam" id="PF07715"/>
    </source>
</evidence>
<keyword evidence="8" id="KW-0406">Ion transport</keyword>
<reference evidence="13 14" key="1">
    <citation type="submission" date="2019-01" db="EMBL/GenBank/DDBJ databases">
        <title>Lacunisphaera sp. strain TWA-58.</title>
        <authorList>
            <person name="Chen W.-M."/>
        </authorList>
    </citation>
    <scope>NUCLEOTIDE SEQUENCE [LARGE SCALE GENOMIC DNA]</scope>
    <source>
        <strain evidence="13 14">TWA-58</strain>
    </source>
</reference>
<keyword evidence="4" id="KW-0410">Iron transport</keyword>
<evidence type="ECO:0000256" key="11">
    <source>
        <dbReference type="PROSITE-ProRule" id="PRU01360"/>
    </source>
</evidence>
<evidence type="ECO:0000256" key="10">
    <source>
        <dbReference type="ARBA" id="ARBA00023237"/>
    </source>
</evidence>
<evidence type="ECO:0000256" key="9">
    <source>
        <dbReference type="ARBA" id="ARBA00023136"/>
    </source>
</evidence>
<dbReference type="Gene3D" id="2.170.130.10">
    <property type="entry name" value="TonB-dependent receptor, plug domain"/>
    <property type="match status" value="1"/>
</dbReference>